<keyword evidence="12" id="KW-1185">Reference proteome</keyword>
<dbReference type="PRINTS" id="PR00344">
    <property type="entry name" value="BCTRLSENSOR"/>
</dbReference>
<dbReference type="Pfam" id="PF02518">
    <property type="entry name" value="HATPase_c"/>
    <property type="match status" value="1"/>
</dbReference>
<dbReference type="InterPro" id="IPR004358">
    <property type="entry name" value="Sig_transdc_His_kin-like_C"/>
</dbReference>
<evidence type="ECO:0000256" key="3">
    <source>
        <dbReference type="ARBA" id="ARBA00012438"/>
    </source>
</evidence>
<evidence type="ECO:0000313" key="11">
    <source>
        <dbReference type="EMBL" id="PQJ52663.1"/>
    </source>
</evidence>
<gene>
    <name evidence="11" type="ORF">BTO11_02690</name>
</gene>
<dbReference type="SUPFAM" id="SSF47384">
    <property type="entry name" value="Homodimeric domain of signal transducing histidine kinase"/>
    <property type="match status" value="1"/>
</dbReference>
<dbReference type="SMART" id="SM00387">
    <property type="entry name" value="HATPase_c"/>
    <property type="match status" value="1"/>
</dbReference>
<dbReference type="Gene3D" id="3.30.565.10">
    <property type="entry name" value="Histidine kinase-like ATPase, C-terminal domain"/>
    <property type="match status" value="1"/>
</dbReference>
<dbReference type="Pfam" id="PF00672">
    <property type="entry name" value="HAMP"/>
    <property type="match status" value="1"/>
</dbReference>
<keyword evidence="8" id="KW-0472">Membrane</keyword>
<dbReference type="FunFam" id="3.30.565.10:FF:000006">
    <property type="entry name" value="Sensor histidine kinase WalK"/>
    <property type="match status" value="1"/>
</dbReference>
<keyword evidence="6 11" id="KW-0418">Kinase</keyword>
<dbReference type="Gene3D" id="1.10.287.130">
    <property type="match status" value="1"/>
</dbReference>
<dbReference type="Gene3D" id="6.10.340.10">
    <property type="match status" value="1"/>
</dbReference>
<keyword evidence="5" id="KW-0808">Transferase</keyword>
<dbReference type="InterPro" id="IPR003661">
    <property type="entry name" value="HisK_dim/P_dom"/>
</dbReference>
<evidence type="ECO:0000256" key="8">
    <source>
        <dbReference type="SAM" id="Phobius"/>
    </source>
</evidence>
<evidence type="ECO:0000256" key="1">
    <source>
        <dbReference type="ARBA" id="ARBA00000085"/>
    </source>
</evidence>
<proteinExistence type="predicted"/>
<dbReference type="InterPro" id="IPR036890">
    <property type="entry name" value="HATPase_C_sf"/>
</dbReference>
<evidence type="ECO:0000313" key="12">
    <source>
        <dbReference type="Proteomes" id="UP000239007"/>
    </source>
</evidence>
<keyword evidence="4" id="KW-0597">Phosphoprotein</keyword>
<evidence type="ECO:0000256" key="4">
    <source>
        <dbReference type="ARBA" id="ARBA00022553"/>
    </source>
</evidence>
<feature type="domain" description="HAMP" evidence="10">
    <location>
        <begin position="199"/>
        <end position="256"/>
    </location>
</feature>
<comment type="caution">
    <text evidence="11">The sequence shown here is derived from an EMBL/GenBank/DDBJ whole genome shotgun (WGS) entry which is preliminary data.</text>
</comment>
<dbReference type="PROSITE" id="PS50885">
    <property type="entry name" value="HAMP"/>
    <property type="match status" value="1"/>
</dbReference>
<dbReference type="GO" id="GO:0005886">
    <property type="term" value="C:plasma membrane"/>
    <property type="evidence" value="ECO:0007669"/>
    <property type="project" value="UniProtKB-ARBA"/>
</dbReference>
<evidence type="ECO:0000259" key="9">
    <source>
        <dbReference type="PROSITE" id="PS50109"/>
    </source>
</evidence>
<dbReference type="EMBL" id="MSCH01000003">
    <property type="protein sequence ID" value="PQJ52663.1"/>
    <property type="molecule type" value="Genomic_DNA"/>
</dbReference>
<evidence type="ECO:0000259" key="10">
    <source>
        <dbReference type="PROSITE" id="PS50885"/>
    </source>
</evidence>
<evidence type="ECO:0000256" key="6">
    <source>
        <dbReference type="ARBA" id="ARBA00022777"/>
    </source>
</evidence>
<comment type="subcellular location">
    <subcellularLocation>
        <location evidence="2">Membrane</location>
    </subcellularLocation>
</comment>
<dbReference type="InterPro" id="IPR005467">
    <property type="entry name" value="His_kinase_dom"/>
</dbReference>
<feature type="transmembrane region" description="Helical" evidence="8">
    <location>
        <begin position="6"/>
        <end position="27"/>
    </location>
</feature>
<dbReference type="SMART" id="SM00304">
    <property type="entry name" value="HAMP"/>
    <property type="match status" value="1"/>
</dbReference>
<dbReference type="InterPro" id="IPR003660">
    <property type="entry name" value="HAMP_dom"/>
</dbReference>
<dbReference type="InterPro" id="IPR003594">
    <property type="entry name" value="HATPase_dom"/>
</dbReference>
<dbReference type="OrthoDB" id="9804645at2"/>
<dbReference type="Pfam" id="PF00512">
    <property type="entry name" value="HisKA"/>
    <property type="match status" value="1"/>
</dbReference>
<dbReference type="EC" id="2.7.13.3" evidence="3"/>
<dbReference type="AlphaFoldDB" id="A0A2S7URU1"/>
<dbReference type="CDD" id="cd00082">
    <property type="entry name" value="HisKA"/>
    <property type="match status" value="1"/>
</dbReference>
<organism evidence="11 12">
    <name type="scientific">Psychrosphaera saromensis</name>
    <dbReference type="NCBI Taxonomy" id="716813"/>
    <lineage>
        <taxon>Bacteria</taxon>
        <taxon>Pseudomonadati</taxon>
        <taxon>Pseudomonadota</taxon>
        <taxon>Gammaproteobacteria</taxon>
        <taxon>Alteromonadales</taxon>
        <taxon>Pseudoalteromonadaceae</taxon>
        <taxon>Psychrosphaera</taxon>
    </lineage>
</organism>
<dbReference type="CDD" id="cd06225">
    <property type="entry name" value="HAMP"/>
    <property type="match status" value="1"/>
</dbReference>
<feature type="domain" description="Histidine kinase" evidence="9">
    <location>
        <begin position="271"/>
        <end position="493"/>
    </location>
</feature>
<dbReference type="RefSeq" id="WP_105051130.1">
    <property type="nucleotide sequence ID" value="NZ_BMYG01000004.1"/>
</dbReference>
<keyword evidence="8" id="KW-1133">Transmembrane helix</keyword>
<dbReference type="InterPro" id="IPR050736">
    <property type="entry name" value="Sensor_HK_Regulatory"/>
</dbReference>
<keyword evidence="7" id="KW-0902">Two-component regulatory system</keyword>
<name>A0A2S7URU1_9GAMM</name>
<accession>A0A2S7URU1</accession>
<evidence type="ECO:0000256" key="7">
    <source>
        <dbReference type="ARBA" id="ARBA00023012"/>
    </source>
</evidence>
<keyword evidence="8" id="KW-0812">Transmembrane</keyword>
<dbReference type="PROSITE" id="PS50109">
    <property type="entry name" value="HIS_KIN"/>
    <property type="match status" value="1"/>
</dbReference>
<evidence type="ECO:0000256" key="2">
    <source>
        <dbReference type="ARBA" id="ARBA00004370"/>
    </source>
</evidence>
<dbReference type="PANTHER" id="PTHR43711">
    <property type="entry name" value="TWO-COMPONENT HISTIDINE KINASE"/>
    <property type="match status" value="1"/>
</dbReference>
<dbReference type="Proteomes" id="UP000239007">
    <property type="component" value="Unassembled WGS sequence"/>
</dbReference>
<dbReference type="CDD" id="cd00075">
    <property type="entry name" value="HATPase"/>
    <property type="match status" value="1"/>
</dbReference>
<evidence type="ECO:0000256" key="5">
    <source>
        <dbReference type="ARBA" id="ARBA00022679"/>
    </source>
</evidence>
<dbReference type="SMART" id="SM00388">
    <property type="entry name" value="HisKA"/>
    <property type="match status" value="1"/>
</dbReference>
<dbReference type="GO" id="GO:0000155">
    <property type="term" value="F:phosphorelay sensor kinase activity"/>
    <property type="evidence" value="ECO:0007669"/>
    <property type="project" value="InterPro"/>
</dbReference>
<feature type="transmembrane region" description="Helical" evidence="8">
    <location>
        <begin position="179"/>
        <end position="198"/>
    </location>
</feature>
<sequence>MSLSLYQRIALSLTLAFSVILYLSFLWSSQLQQSTQLESEQRLHLGLAEHLVTDNPLLAEGVYDYDGLKNLFHTLMMLGPSFEFYYLDPNGKVLTYSAEPGKVKRELVNVAPIQSLLSNQVELPVLGDDPRNLEKQKIFSASPVYKEGVLQGYLYMIIGGEIHDSIVKSVQDSHSLKDVSIVIVASLGVLLVLLLGLFKSFTAPLNKMATAIKAIDQNNLSQVEIDFSVSKDSNNEINVLASAFNSLIKQVQSQLVQLENIDEHRRVLLADLSHDLRTPLANLQGYIETLSIHGGKLSEQERQKFVDISMRNANNLKRLIDQIFELAYLDGGQVTVHHEPFPLADLLFDVTAKFELNATKKGVRLEVEPLVANYLVFADIGKLERVLTNLIENAIRHTQENGVITLSVNMLKEQKNQLRIDIRDTGTGINRNEIAHIFDARYRASNAQEDKSTHVGLGLAISQKLVALLNSELKVESELGKGTCFSFSLPLANS</sequence>
<comment type="catalytic activity">
    <reaction evidence="1">
        <text>ATP + protein L-histidine = ADP + protein N-phospho-L-histidine.</text>
        <dbReference type="EC" id="2.7.13.3"/>
    </reaction>
</comment>
<dbReference type="InterPro" id="IPR036097">
    <property type="entry name" value="HisK_dim/P_sf"/>
</dbReference>
<dbReference type="SUPFAM" id="SSF55874">
    <property type="entry name" value="ATPase domain of HSP90 chaperone/DNA topoisomerase II/histidine kinase"/>
    <property type="match status" value="1"/>
</dbReference>
<protein>
    <recommendedName>
        <fullName evidence="3">histidine kinase</fullName>
        <ecNumber evidence="3">2.7.13.3</ecNumber>
    </recommendedName>
</protein>
<reference evidence="11 12" key="1">
    <citation type="submission" date="2016-12" db="EMBL/GenBank/DDBJ databases">
        <title>Diversity of luminous bacteria.</title>
        <authorList>
            <person name="Yoshizawa S."/>
            <person name="Kogure K."/>
        </authorList>
    </citation>
    <scope>NUCLEOTIDE SEQUENCE [LARGE SCALE GENOMIC DNA]</scope>
    <source>
        <strain evidence="11 12">SA4-48</strain>
    </source>
</reference>
<dbReference type="PANTHER" id="PTHR43711:SF1">
    <property type="entry name" value="HISTIDINE KINASE 1"/>
    <property type="match status" value="1"/>
</dbReference>